<dbReference type="Pfam" id="PF12900">
    <property type="entry name" value="Pyridox_ox_2"/>
    <property type="match status" value="1"/>
</dbReference>
<keyword evidence="2" id="KW-1185">Reference proteome</keyword>
<protein>
    <submittedName>
        <fullName evidence="1">Pyridoxamine 5'-phosphate oxidase family protein</fullName>
    </submittedName>
</protein>
<evidence type="ECO:0000313" key="2">
    <source>
        <dbReference type="Proteomes" id="UP001596039"/>
    </source>
</evidence>
<sequence>MPAEVEFESWSPQGPVTELSDEHCWRLLAEAGFGRLAVSRGDRPAIFPIDFRVADGGVVFRTAEGSTKLSDLLANGWVALEMDERKGTGASSVVLTGHADPVSDPDRISAYDRLPLPPWIPNRPYVYVRISPDSVHGRAFTRHLTVERTTPSPSAAGG</sequence>
<name>A0ABW0NR46_9MICO</name>
<dbReference type="RefSeq" id="WP_386740237.1">
    <property type="nucleotide sequence ID" value="NZ_JBHSMG010000002.1"/>
</dbReference>
<dbReference type="Proteomes" id="UP001596039">
    <property type="component" value="Unassembled WGS sequence"/>
</dbReference>
<dbReference type="EMBL" id="JBHSMG010000002">
    <property type="protein sequence ID" value="MFC5502545.1"/>
    <property type="molecule type" value="Genomic_DNA"/>
</dbReference>
<reference evidence="2" key="1">
    <citation type="journal article" date="2019" name="Int. J. Syst. Evol. Microbiol.">
        <title>The Global Catalogue of Microorganisms (GCM) 10K type strain sequencing project: providing services to taxonomists for standard genome sequencing and annotation.</title>
        <authorList>
            <consortium name="The Broad Institute Genomics Platform"/>
            <consortium name="The Broad Institute Genome Sequencing Center for Infectious Disease"/>
            <person name="Wu L."/>
            <person name="Ma J."/>
        </authorList>
    </citation>
    <scope>NUCLEOTIDE SEQUENCE [LARGE SCALE GENOMIC DNA]</scope>
    <source>
        <strain evidence="2">CGMCC 4.6997</strain>
    </source>
</reference>
<dbReference type="InterPro" id="IPR012349">
    <property type="entry name" value="Split_barrel_FMN-bd"/>
</dbReference>
<proteinExistence type="predicted"/>
<comment type="caution">
    <text evidence="1">The sequence shown here is derived from an EMBL/GenBank/DDBJ whole genome shotgun (WGS) entry which is preliminary data.</text>
</comment>
<gene>
    <name evidence="1" type="ORF">ACFPJ4_09870</name>
</gene>
<evidence type="ECO:0000313" key="1">
    <source>
        <dbReference type="EMBL" id="MFC5502545.1"/>
    </source>
</evidence>
<dbReference type="Gene3D" id="2.30.110.10">
    <property type="entry name" value="Electron Transport, Fmn-binding Protein, Chain A"/>
    <property type="match status" value="1"/>
</dbReference>
<dbReference type="SUPFAM" id="SSF50475">
    <property type="entry name" value="FMN-binding split barrel"/>
    <property type="match status" value="1"/>
</dbReference>
<accession>A0ABW0NR46</accession>
<organism evidence="1 2">
    <name type="scientific">Lysinimonas soli</name>
    <dbReference type="NCBI Taxonomy" id="1074233"/>
    <lineage>
        <taxon>Bacteria</taxon>
        <taxon>Bacillati</taxon>
        <taxon>Actinomycetota</taxon>
        <taxon>Actinomycetes</taxon>
        <taxon>Micrococcales</taxon>
        <taxon>Microbacteriaceae</taxon>
        <taxon>Lysinimonas</taxon>
    </lineage>
</organism>
<dbReference type="InterPro" id="IPR024747">
    <property type="entry name" value="Pyridox_Oxase-rel"/>
</dbReference>